<evidence type="ECO:0000313" key="2">
    <source>
        <dbReference type="Proteomes" id="UP000002668"/>
    </source>
</evidence>
<keyword evidence="2" id="KW-1185">Reference proteome</keyword>
<dbReference type="Proteomes" id="UP000002668">
    <property type="component" value="Genome"/>
</dbReference>
<sequence>MAKTVVSRCRRAFICPPTFFPTTHDRRHAKDRYAAHTYGHHMAWTMIYNSWLSECRMLIVCGSMDNLSEPSSMYAVTASQAGSELQVVTYLSGHGLWMDYG</sequence>
<proteinExistence type="predicted"/>
<evidence type="ECO:0000313" key="1">
    <source>
        <dbReference type="EMBL" id="CBY02250.1"/>
    </source>
</evidence>
<name>E5ACP8_LEPMJ</name>
<protein>
    <submittedName>
        <fullName evidence="1">Predicted protein</fullName>
    </submittedName>
</protein>
<dbReference type="InParanoid" id="E5ACP8"/>
<dbReference type="VEuPathDB" id="FungiDB:LEMA_P010370.1"/>
<organism evidence="1 2">
    <name type="scientific">Leptosphaeria maculans (strain JN3 / isolate v23.1.3 / race Av1-4-5-6-7-8)</name>
    <name type="common">Blackleg fungus</name>
    <name type="synonym">Phoma lingam</name>
    <dbReference type="NCBI Taxonomy" id="985895"/>
    <lineage>
        <taxon>Eukaryota</taxon>
        <taxon>Fungi</taxon>
        <taxon>Dikarya</taxon>
        <taxon>Ascomycota</taxon>
        <taxon>Pezizomycotina</taxon>
        <taxon>Dothideomycetes</taxon>
        <taxon>Pleosporomycetidae</taxon>
        <taxon>Pleosporales</taxon>
        <taxon>Pleosporineae</taxon>
        <taxon>Leptosphaeriaceae</taxon>
        <taxon>Plenodomus</taxon>
        <taxon>Plenodomus lingam/Leptosphaeria maculans species complex</taxon>
    </lineage>
</organism>
<accession>E5ACP8</accession>
<gene>
    <name evidence="1" type="ORF">LEMA_P010370.1</name>
</gene>
<dbReference type="AlphaFoldDB" id="E5ACP8"/>
<dbReference type="HOGENOM" id="CLU_2292228_0_0_1"/>
<reference evidence="2" key="1">
    <citation type="journal article" date="2011" name="Nat. Commun.">
        <title>Effector diversification within compartments of the Leptosphaeria maculans genome affected by Repeat-Induced Point mutations.</title>
        <authorList>
            <person name="Rouxel T."/>
            <person name="Grandaubert J."/>
            <person name="Hane J.K."/>
            <person name="Hoede C."/>
            <person name="van de Wouw A.P."/>
            <person name="Couloux A."/>
            <person name="Dominguez V."/>
            <person name="Anthouard V."/>
            <person name="Bally P."/>
            <person name="Bourras S."/>
            <person name="Cozijnsen A.J."/>
            <person name="Ciuffetti L.M."/>
            <person name="Degrave A."/>
            <person name="Dilmaghani A."/>
            <person name="Duret L."/>
            <person name="Fudal I."/>
            <person name="Goodwin S.B."/>
            <person name="Gout L."/>
            <person name="Glaser N."/>
            <person name="Linglin J."/>
            <person name="Kema G.H.J."/>
            <person name="Lapalu N."/>
            <person name="Lawrence C.B."/>
            <person name="May K."/>
            <person name="Meyer M."/>
            <person name="Ollivier B."/>
            <person name="Poulain J."/>
            <person name="Schoch C.L."/>
            <person name="Simon A."/>
            <person name="Spatafora J.W."/>
            <person name="Stachowiak A."/>
            <person name="Turgeon B.G."/>
            <person name="Tyler B.M."/>
            <person name="Vincent D."/>
            <person name="Weissenbach J."/>
            <person name="Amselem J."/>
            <person name="Quesneville H."/>
            <person name="Oliver R.P."/>
            <person name="Wincker P."/>
            <person name="Balesdent M.-H."/>
            <person name="Howlett B.J."/>
        </authorList>
    </citation>
    <scope>NUCLEOTIDE SEQUENCE [LARGE SCALE GENOMIC DNA]</scope>
    <source>
        <strain evidence="2">JN3 / isolate v23.1.3 / race Av1-4-5-6-7-8</strain>
    </source>
</reference>
<dbReference type="EMBL" id="FP929139">
    <property type="protein sequence ID" value="CBY02250.1"/>
    <property type="molecule type" value="Genomic_DNA"/>
</dbReference>